<dbReference type="AlphaFoldDB" id="A0A7X6LN22"/>
<name>A0A7X6LN22_WEIHE</name>
<organism evidence="10 11">
    <name type="scientific">Weissella hellenica</name>
    <dbReference type="NCBI Taxonomy" id="46256"/>
    <lineage>
        <taxon>Bacteria</taxon>
        <taxon>Bacillati</taxon>
        <taxon>Bacillota</taxon>
        <taxon>Bacilli</taxon>
        <taxon>Lactobacillales</taxon>
        <taxon>Lactobacillaceae</taxon>
        <taxon>Weissella</taxon>
    </lineage>
</organism>
<comment type="caution">
    <text evidence="10">The sequence shown here is derived from an EMBL/GenBank/DDBJ whole genome shotgun (WGS) entry which is preliminary data.</text>
</comment>
<protein>
    <recommendedName>
        <fullName evidence="12">2-keto-3-deoxygluconate permease</fullName>
    </recommendedName>
</protein>
<keyword evidence="4" id="KW-0762">Sugar transport</keyword>
<evidence type="ECO:0000256" key="7">
    <source>
        <dbReference type="ARBA" id="ARBA00022989"/>
    </source>
</evidence>
<reference evidence="10 11" key="1">
    <citation type="submission" date="2020-04" db="EMBL/GenBank/DDBJ databases">
        <title>MicrobeNet Type strains.</title>
        <authorList>
            <person name="Nicholson A.C."/>
        </authorList>
    </citation>
    <scope>NUCLEOTIDE SEQUENCE [LARGE SCALE GENOMIC DNA]</scope>
    <source>
        <strain evidence="10 11">CCUG 33494</strain>
    </source>
</reference>
<keyword evidence="3" id="KW-1003">Cell membrane</keyword>
<keyword evidence="6" id="KW-0769">Symport</keyword>
<dbReference type="InterPro" id="IPR004684">
    <property type="entry name" value="2keto-3dGluconate_permease"/>
</dbReference>
<evidence type="ECO:0000256" key="3">
    <source>
        <dbReference type="ARBA" id="ARBA00022475"/>
    </source>
</evidence>
<evidence type="ECO:0000256" key="4">
    <source>
        <dbReference type="ARBA" id="ARBA00022597"/>
    </source>
</evidence>
<evidence type="ECO:0000256" key="9">
    <source>
        <dbReference type="SAM" id="Phobius"/>
    </source>
</evidence>
<evidence type="ECO:0000256" key="6">
    <source>
        <dbReference type="ARBA" id="ARBA00022847"/>
    </source>
</evidence>
<evidence type="ECO:0008006" key="12">
    <source>
        <dbReference type="Google" id="ProtNLM"/>
    </source>
</evidence>
<gene>
    <name evidence="10" type="ORF">HF960_03535</name>
</gene>
<dbReference type="GO" id="GO:0015649">
    <property type="term" value="F:2-keto-3-deoxygluconate:proton symporter activity"/>
    <property type="evidence" value="ECO:0007669"/>
    <property type="project" value="InterPro"/>
</dbReference>
<keyword evidence="8 9" id="KW-0472">Membrane</keyword>
<proteinExistence type="inferred from homology"/>
<dbReference type="EMBL" id="JAAXPM010000003">
    <property type="protein sequence ID" value="NKY66757.1"/>
    <property type="molecule type" value="Genomic_DNA"/>
</dbReference>
<feature type="transmembrane region" description="Helical" evidence="9">
    <location>
        <begin position="12"/>
        <end position="32"/>
    </location>
</feature>
<evidence type="ECO:0000256" key="1">
    <source>
        <dbReference type="ARBA" id="ARBA00006430"/>
    </source>
</evidence>
<comment type="similarity">
    <text evidence="1">Belongs to the KdgT transporter family.</text>
</comment>
<keyword evidence="5 9" id="KW-0812">Transmembrane</keyword>
<accession>A0A7X6LN22</accession>
<evidence type="ECO:0000256" key="8">
    <source>
        <dbReference type="ARBA" id="ARBA00023136"/>
    </source>
</evidence>
<dbReference type="Pfam" id="PF03812">
    <property type="entry name" value="KdgT"/>
    <property type="match status" value="1"/>
</dbReference>
<evidence type="ECO:0000256" key="2">
    <source>
        <dbReference type="ARBA" id="ARBA00022448"/>
    </source>
</evidence>
<evidence type="ECO:0000256" key="5">
    <source>
        <dbReference type="ARBA" id="ARBA00022692"/>
    </source>
</evidence>
<evidence type="ECO:0000313" key="10">
    <source>
        <dbReference type="EMBL" id="NKY66757.1"/>
    </source>
</evidence>
<evidence type="ECO:0000313" key="11">
    <source>
        <dbReference type="Proteomes" id="UP000585749"/>
    </source>
</evidence>
<keyword evidence="2" id="KW-0813">Transport</keyword>
<dbReference type="Proteomes" id="UP000585749">
    <property type="component" value="Unassembled WGS sequence"/>
</dbReference>
<keyword evidence="7 9" id="KW-1133">Transmembrane helix</keyword>
<sequence length="35" mass="3815">MFNGKILSGIQKIPGGMMVIPLCLGVLVNSFFQNF</sequence>
<dbReference type="GO" id="GO:0016020">
    <property type="term" value="C:membrane"/>
    <property type="evidence" value="ECO:0007669"/>
    <property type="project" value="InterPro"/>
</dbReference>